<evidence type="ECO:0000313" key="3">
    <source>
        <dbReference type="Proteomes" id="UP000298030"/>
    </source>
</evidence>
<comment type="caution">
    <text evidence="2">The sequence shown here is derived from an EMBL/GenBank/DDBJ whole genome shotgun (WGS) entry which is preliminary data.</text>
</comment>
<dbReference type="Proteomes" id="UP000298030">
    <property type="component" value="Unassembled WGS sequence"/>
</dbReference>
<organism evidence="2 3">
    <name type="scientific">Coprinellus micaceus</name>
    <name type="common">Glistening ink-cap mushroom</name>
    <name type="synonym">Coprinus micaceus</name>
    <dbReference type="NCBI Taxonomy" id="71717"/>
    <lineage>
        <taxon>Eukaryota</taxon>
        <taxon>Fungi</taxon>
        <taxon>Dikarya</taxon>
        <taxon>Basidiomycota</taxon>
        <taxon>Agaricomycotina</taxon>
        <taxon>Agaricomycetes</taxon>
        <taxon>Agaricomycetidae</taxon>
        <taxon>Agaricales</taxon>
        <taxon>Agaricineae</taxon>
        <taxon>Psathyrellaceae</taxon>
        <taxon>Coprinellus</taxon>
    </lineage>
</organism>
<gene>
    <name evidence="2" type="ORF">FA13DRAFT_1627469</name>
</gene>
<proteinExistence type="predicted"/>
<dbReference type="EMBL" id="QPFP01000013">
    <property type="protein sequence ID" value="TEB33156.1"/>
    <property type="molecule type" value="Genomic_DNA"/>
</dbReference>
<keyword evidence="3" id="KW-1185">Reference proteome</keyword>
<feature type="region of interest" description="Disordered" evidence="1">
    <location>
        <begin position="343"/>
        <end position="367"/>
    </location>
</feature>
<feature type="region of interest" description="Disordered" evidence="1">
    <location>
        <begin position="171"/>
        <end position="197"/>
    </location>
</feature>
<name>A0A4Y7TG67_COPMI</name>
<accession>A0A4Y7TG67</accession>
<sequence>MSLDQNLFTLIFTPNKNHPNVTDLVDPSETVHYHKRRVPGQEYKIEVFDPMSESLLITATAPSTSSKVKILELYNPTKMVEFKSTGTLSFRWSFKWEEHEFEWKREQCFLIRKPDPPVLVAVTKEQSRQVKNTQVQILDYNLHRFDIDDRKGLEIVLLTALMTFHDSGDAVPETPVAEQTQSPSALVPPPPPPSISRRVSAIMSFSNEAPPPPPPPKPAPRTGLDRIREMQEMKGEEYNEITVEDEGTVEDYGQYCSDLLSDDAMLFISVKSSAAAFVPKVLQVVEETKRVRYKAGLDDDAELHQYVLYDTEKKKGPKRINLNDDADQKAKYAPPESLTVHLSKIDMPELAPKSTGGTIKGKDKKGR</sequence>
<dbReference type="OrthoDB" id="3357341at2759"/>
<evidence type="ECO:0000313" key="2">
    <source>
        <dbReference type="EMBL" id="TEB33156.1"/>
    </source>
</evidence>
<reference evidence="2 3" key="1">
    <citation type="journal article" date="2019" name="Nat. Ecol. Evol.">
        <title>Megaphylogeny resolves global patterns of mushroom evolution.</title>
        <authorList>
            <person name="Varga T."/>
            <person name="Krizsan K."/>
            <person name="Foldi C."/>
            <person name="Dima B."/>
            <person name="Sanchez-Garcia M."/>
            <person name="Sanchez-Ramirez S."/>
            <person name="Szollosi G.J."/>
            <person name="Szarkandi J.G."/>
            <person name="Papp V."/>
            <person name="Albert L."/>
            <person name="Andreopoulos W."/>
            <person name="Angelini C."/>
            <person name="Antonin V."/>
            <person name="Barry K.W."/>
            <person name="Bougher N.L."/>
            <person name="Buchanan P."/>
            <person name="Buyck B."/>
            <person name="Bense V."/>
            <person name="Catcheside P."/>
            <person name="Chovatia M."/>
            <person name="Cooper J."/>
            <person name="Damon W."/>
            <person name="Desjardin D."/>
            <person name="Finy P."/>
            <person name="Geml J."/>
            <person name="Haridas S."/>
            <person name="Hughes K."/>
            <person name="Justo A."/>
            <person name="Karasinski D."/>
            <person name="Kautmanova I."/>
            <person name="Kiss B."/>
            <person name="Kocsube S."/>
            <person name="Kotiranta H."/>
            <person name="LaButti K.M."/>
            <person name="Lechner B.E."/>
            <person name="Liimatainen K."/>
            <person name="Lipzen A."/>
            <person name="Lukacs Z."/>
            <person name="Mihaltcheva S."/>
            <person name="Morgado L.N."/>
            <person name="Niskanen T."/>
            <person name="Noordeloos M.E."/>
            <person name="Ohm R.A."/>
            <person name="Ortiz-Santana B."/>
            <person name="Ovrebo C."/>
            <person name="Racz N."/>
            <person name="Riley R."/>
            <person name="Savchenko A."/>
            <person name="Shiryaev A."/>
            <person name="Soop K."/>
            <person name="Spirin V."/>
            <person name="Szebenyi C."/>
            <person name="Tomsovsky M."/>
            <person name="Tulloss R.E."/>
            <person name="Uehling J."/>
            <person name="Grigoriev I.V."/>
            <person name="Vagvolgyi C."/>
            <person name="Papp T."/>
            <person name="Martin F.M."/>
            <person name="Miettinen O."/>
            <person name="Hibbett D.S."/>
            <person name="Nagy L.G."/>
        </authorList>
    </citation>
    <scope>NUCLEOTIDE SEQUENCE [LARGE SCALE GENOMIC DNA]</scope>
    <source>
        <strain evidence="2 3">FP101781</strain>
    </source>
</reference>
<protein>
    <submittedName>
        <fullName evidence="2">Uncharacterized protein</fullName>
    </submittedName>
</protein>
<dbReference type="STRING" id="71717.A0A4Y7TG67"/>
<evidence type="ECO:0000256" key="1">
    <source>
        <dbReference type="SAM" id="MobiDB-lite"/>
    </source>
</evidence>
<dbReference type="AlphaFoldDB" id="A0A4Y7TG67"/>